<dbReference type="SUPFAM" id="SSF55781">
    <property type="entry name" value="GAF domain-like"/>
    <property type="match status" value="1"/>
</dbReference>
<dbReference type="GeneID" id="93294135"/>
<dbReference type="CDD" id="cd19410">
    <property type="entry name" value="HK9-like_sensor"/>
    <property type="match status" value="1"/>
</dbReference>
<sequence length="723" mass="82863">MDENLKASRSLLSYKDSILSKYLLYLISIPAFIIVLLVSVYAYKQVRELVDANNWVIHSYQVIQATDKILYGVIDTESHQRGYLISGDPQFLESIQFHTKDINQTFDTLLQLTKDNPLQSERITRFIDLVNNRLQIIQQVIKVKMRTKLNSPETMVLFHKGQDVSNELKALGNEIQAIELVILKERNLMVINSAHKTNLIIIIGSIVSLSGLILAFLIGNYELSRSRKAEQHRLSTEIQLKSILESASDMIAAVNSDRQFIIFNEAYHREFRRIFTKSVSIGMPLEDASSHVNDSNRDLWDLWEKSLSGEEFVKSIELEVNKERHIYEITSSLIINGTNQIKGAVHIIRNTTKMVEEQDKLKEMNRNLNLGLQALKDKNEQITLLVELSDILLACGTQEELHKVVTQYCQRALNFTDGFLYVMHPSKNYFERVASWGNPTSQEISFPPEHCWAIRLGHIHTVSPAHNDLICEHVKIAAGKQIWSHCVPLMAQNDIFGLLYLEIKEDKAVLYSNDHMLLITAFSELTALAYANVRLRENLRYQSIRDPLTGLYNRRYLEDFLFKQIHQAERAKLPIAVLMLDLDHFKRINDTFGHDAGDIILKEVGKILQDDIRVEDMASRYGGEEFVIVLFNADAKSIKPRAEKIRRAISMLKVKYGTQYVGPITISIGISSFPEHGRTLVELIEAADKALYFAKNNGRNQVILYSDFMAKKEEVNVKNDKEK</sequence>
<dbReference type="CDD" id="cd01949">
    <property type="entry name" value="GGDEF"/>
    <property type="match status" value="1"/>
</dbReference>
<dbReference type="InterPro" id="IPR029016">
    <property type="entry name" value="GAF-like_dom_sf"/>
</dbReference>
<dbReference type="InterPro" id="IPR043128">
    <property type="entry name" value="Rev_trsase/Diguanyl_cyclase"/>
</dbReference>
<keyword evidence="4" id="KW-0812">Transmembrane</keyword>
<keyword evidence="6" id="KW-0808">Transferase</keyword>
<dbReference type="GO" id="GO:0043709">
    <property type="term" value="P:cell adhesion involved in single-species biofilm formation"/>
    <property type="evidence" value="ECO:0007669"/>
    <property type="project" value="TreeGrafter"/>
</dbReference>
<dbReference type="PANTHER" id="PTHR45138">
    <property type="entry name" value="REGULATORY COMPONENTS OF SENSORY TRANSDUCTION SYSTEM"/>
    <property type="match status" value="1"/>
</dbReference>
<dbReference type="SMART" id="SM00267">
    <property type="entry name" value="GGDEF"/>
    <property type="match status" value="1"/>
</dbReference>
<accession>A0A377GF16</accession>
<keyword evidence="6" id="KW-0548">Nucleotidyltransferase</keyword>
<dbReference type="Pfam" id="PF00990">
    <property type="entry name" value="GGDEF"/>
    <property type="match status" value="1"/>
</dbReference>
<name>A0A377GF16_9GAMM</name>
<dbReference type="Proteomes" id="UP000254554">
    <property type="component" value="Unassembled WGS sequence"/>
</dbReference>
<dbReference type="InterPro" id="IPR050469">
    <property type="entry name" value="Diguanylate_Cyclase"/>
</dbReference>
<dbReference type="NCBIfam" id="TIGR00254">
    <property type="entry name" value="GGDEF"/>
    <property type="match status" value="1"/>
</dbReference>
<dbReference type="PROSITE" id="PS50887">
    <property type="entry name" value="GGDEF"/>
    <property type="match status" value="1"/>
</dbReference>
<dbReference type="SUPFAM" id="SSF55073">
    <property type="entry name" value="Nucleotide cyclase"/>
    <property type="match status" value="1"/>
</dbReference>
<gene>
    <name evidence="6" type="primary">dosC_1</name>
    <name evidence="6" type="ORF">NCTC11370_03277</name>
</gene>
<dbReference type="SUPFAM" id="SSF55785">
    <property type="entry name" value="PYP-like sensor domain (PAS domain)"/>
    <property type="match status" value="1"/>
</dbReference>
<comment type="cofactor">
    <cofactor evidence="1">
        <name>Mg(2+)</name>
        <dbReference type="ChEBI" id="CHEBI:18420"/>
    </cofactor>
</comment>
<protein>
    <recommendedName>
        <fullName evidence="2">diguanylate cyclase</fullName>
        <ecNumber evidence="2">2.7.7.65</ecNumber>
    </recommendedName>
</protein>
<organism evidence="6 7">
    <name type="scientific">Fluoribacter dumoffii</name>
    <dbReference type="NCBI Taxonomy" id="463"/>
    <lineage>
        <taxon>Bacteria</taxon>
        <taxon>Pseudomonadati</taxon>
        <taxon>Pseudomonadota</taxon>
        <taxon>Gammaproteobacteria</taxon>
        <taxon>Legionellales</taxon>
        <taxon>Legionellaceae</taxon>
        <taxon>Fluoribacter</taxon>
    </lineage>
</organism>
<dbReference type="STRING" id="1094715.GCA_000236165_03263"/>
<dbReference type="InterPro" id="IPR029787">
    <property type="entry name" value="Nucleotide_cyclase"/>
</dbReference>
<evidence type="ECO:0000259" key="5">
    <source>
        <dbReference type="PROSITE" id="PS50887"/>
    </source>
</evidence>
<evidence type="ECO:0000256" key="4">
    <source>
        <dbReference type="SAM" id="Phobius"/>
    </source>
</evidence>
<dbReference type="GO" id="GO:1902201">
    <property type="term" value="P:negative regulation of bacterial-type flagellum-dependent cell motility"/>
    <property type="evidence" value="ECO:0007669"/>
    <property type="project" value="TreeGrafter"/>
</dbReference>
<evidence type="ECO:0000256" key="2">
    <source>
        <dbReference type="ARBA" id="ARBA00012528"/>
    </source>
</evidence>
<feature type="transmembrane region" description="Helical" evidence="4">
    <location>
        <begin position="22"/>
        <end position="43"/>
    </location>
</feature>
<dbReference type="Gene3D" id="3.30.450.40">
    <property type="match status" value="1"/>
</dbReference>
<feature type="domain" description="GGDEF" evidence="5">
    <location>
        <begin position="573"/>
        <end position="707"/>
    </location>
</feature>
<dbReference type="EC" id="2.7.7.65" evidence="2"/>
<dbReference type="EMBL" id="UGGT01000001">
    <property type="protein sequence ID" value="STO23170.1"/>
    <property type="molecule type" value="Genomic_DNA"/>
</dbReference>
<evidence type="ECO:0000256" key="1">
    <source>
        <dbReference type="ARBA" id="ARBA00001946"/>
    </source>
</evidence>
<dbReference type="Gene3D" id="3.30.450.20">
    <property type="entry name" value="PAS domain"/>
    <property type="match status" value="1"/>
</dbReference>
<feature type="transmembrane region" description="Helical" evidence="4">
    <location>
        <begin position="199"/>
        <end position="218"/>
    </location>
</feature>
<proteinExistence type="predicted"/>
<dbReference type="GO" id="GO:0005886">
    <property type="term" value="C:plasma membrane"/>
    <property type="evidence" value="ECO:0007669"/>
    <property type="project" value="TreeGrafter"/>
</dbReference>
<dbReference type="Gene3D" id="3.30.70.270">
    <property type="match status" value="1"/>
</dbReference>
<dbReference type="PANTHER" id="PTHR45138:SF9">
    <property type="entry name" value="DIGUANYLATE CYCLASE DGCM-RELATED"/>
    <property type="match status" value="1"/>
</dbReference>
<dbReference type="AlphaFoldDB" id="A0A377GF16"/>
<dbReference type="InterPro" id="IPR000160">
    <property type="entry name" value="GGDEF_dom"/>
</dbReference>
<keyword evidence="4" id="KW-0472">Membrane</keyword>
<evidence type="ECO:0000313" key="6">
    <source>
        <dbReference type="EMBL" id="STO23170.1"/>
    </source>
</evidence>
<dbReference type="Pfam" id="PF05227">
    <property type="entry name" value="CHASE3"/>
    <property type="match status" value="1"/>
</dbReference>
<dbReference type="RefSeq" id="WP_019350360.1">
    <property type="nucleotide sequence ID" value="NZ_JAPHOS010000001.1"/>
</dbReference>
<evidence type="ECO:0000313" key="7">
    <source>
        <dbReference type="Proteomes" id="UP000254554"/>
    </source>
</evidence>
<keyword evidence="7" id="KW-1185">Reference proteome</keyword>
<dbReference type="InterPro" id="IPR035965">
    <property type="entry name" value="PAS-like_dom_sf"/>
</dbReference>
<comment type="catalytic activity">
    <reaction evidence="3">
        <text>2 GTP = 3',3'-c-di-GMP + 2 diphosphate</text>
        <dbReference type="Rhea" id="RHEA:24898"/>
        <dbReference type="ChEBI" id="CHEBI:33019"/>
        <dbReference type="ChEBI" id="CHEBI:37565"/>
        <dbReference type="ChEBI" id="CHEBI:58805"/>
        <dbReference type="EC" id="2.7.7.65"/>
    </reaction>
</comment>
<dbReference type="InterPro" id="IPR007891">
    <property type="entry name" value="CHASE3"/>
</dbReference>
<evidence type="ECO:0000256" key="3">
    <source>
        <dbReference type="ARBA" id="ARBA00034247"/>
    </source>
</evidence>
<dbReference type="OrthoDB" id="9803824at2"/>
<keyword evidence="4" id="KW-1133">Transmembrane helix</keyword>
<reference evidence="6 7" key="1">
    <citation type="submission" date="2018-06" db="EMBL/GenBank/DDBJ databases">
        <authorList>
            <consortium name="Pathogen Informatics"/>
            <person name="Doyle S."/>
        </authorList>
    </citation>
    <scope>NUCLEOTIDE SEQUENCE [LARGE SCALE GENOMIC DNA]</scope>
    <source>
        <strain evidence="6 7">NCTC11370</strain>
    </source>
</reference>
<dbReference type="FunFam" id="3.30.70.270:FF:000001">
    <property type="entry name" value="Diguanylate cyclase domain protein"/>
    <property type="match status" value="1"/>
</dbReference>
<dbReference type="GO" id="GO:0052621">
    <property type="term" value="F:diguanylate cyclase activity"/>
    <property type="evidence" value="ECO:0007669"/>
    <property type="project" value="UniProtKB-EC"/>
</dbReference>